<evidence type="ECO:0000313" key="3">
    <source>
        <dbReference type="Proteomes" id="UP000178520"/>
    </source>
</evidence>
<feature type="transmembrane region" description="Helical" evidence="1">
    <location>
        <begin position="144"/>
        <end position="164"/>
    </location>
</feature>
<feature type="transmembrane region" description="Helical" evidence="1">
    <location>
        <begin position="12"/>
        <end position="31"/>
    </location>
</feature>
<dbReference type="EMBL" id="MGJA01000012">
    <property type="protein sequence ID" value="OGM97460.1"/>
    <property type="molecule type" value="Genomic_DNA"/>
</dbReference>
<accession>A0A1F8E9P5</accession>
<dbReference type="STRING" id="1802660.A2735_01875"/>
<feature type="transmembrane region" description="Helical" evidence="1">
    <location>
        <begin position="79"/>
        <end position="100"/>
    </location>
</feature>
<dbReference type="AlphaFoldDB" id="A0A1F8E9P5"/>
<keyword evidence="1" id="KW-0472">Membrane</keyword>
<protein>
    <recommendedName>
        <fullName evidence="4">Ferric oxidoreductase domain-containing protein</fullName>
    </recommendedName>
</protein>
<feature type="transmembrane region" description="Helical" evidence="1">
    <location>
        <begin position="37"/>
        <end position="58"/>
    </location>
</feature>
<feature type="transmembrane region" description="Helical" evidence="1">
    <location>
        <begin position="112"/>
        <end position="132"/>
    </location>
</feature>
<keyword evidence="1" id="KW-1133">Transmembrane helix</keyword>
<proteinExistence type="predicted"/>
<dbReference type="Proteomes" id="UP000178520">
    <property type="component" value="Unassembled WGS sequence"/>
</dbReference>
<name>A0A1F8E9P5_9BACT</name>
<organism evidence="2 3">
    <name type="scientific">Candidatus Yanofskybacteria bacterium RIFCSPHIGHO2_01_FULL_41_21</name>
    <dbReference type="NCBI Taxonomy" id="1802660"/>
    <lineage>
        <taxon>Bacteria</taxon>
        <taxon>Candidatus Yanofskyibacteriota</taxon>
    </lineage>
</organism>
<sequence length="201" mass="23221">MNKTIIKHCITIFACLAIIYPISVNVGNMSWTLNSSLIFNLFPIFGLFAFTLLWLHTISGAFESWLRKYIDFDQFVQNTSILILVSIILHPLLLLIPVGFNFNQVFTYGEKYIWLAIIGWFLLITYDIAKFLKDKYDFFAKNWTNILIISNIGFLITFFHSLGVGDDLQSGPLRTVWIFYGITAIVAIVYTYGIKKYRADK</sequence>
<evidence type="ECO:0008006" key="4">
    <source>
        <dbReference type="Google" id="ProtNLM"/>
    </source>
</evidence>
<evidence type="ECO:0000256" key="1">
    <source>
        <dbReference type="SAM" id="Phobius"/>
    </source>
</evidence>
<keyword evidence="1" id="KW-0812">Transmembrane</keyword>
<reference evidence="2 3" key="1">
    <citation type="journal article" date="2016" name="Nat. Commun.">
        <title>Thousands of microbial genomes shed light on interconnected biogeochemical processes in an aquifer system.</title>
        <authorList>
            <person name="Anantharaman K."/>
            <person name="Brown C.T."/>
            <person name="Hug L.A."/>
            <person name="Sharon I."/>
            <person name="Castelle C.J."/>
            <person name="Probst A.J."/>
            <person name="Thomas B.C."/>
            <person name="Singh A."/>
            <person name="Wilkins M.J."/>
            <person name="Karaoz U."/>
            <person name="Brodie E.L."/>
            <person name="Williams K.H."/>
            <person name="Hubbard S.S."/>
            <person name="Banfield J.F."/>
        </authorList>
    </citation>
    <scope>NUCLEOTIDE SEQUENCE [LARGE SCALE GENOMIC DNA]</scope>
</reference>
<evidence type="ECO:0000313" key="2">
    <source>
        <dbReference type="EMBL" id="OGM97460.1"/>
    </source>
</evidence>
<gene>
    <name evidence="2" type="ORF">A2735_01875</name>
</gene>
<comment type="caution">
    <text evidence="2">The sequence shown here is derived from an EMBL/GenBank/DDBJ whole genome shotgun (WGS) entry which is preliminary data.</text>
</comment>
<feature type="transmembrane region" description="Helical" evidence="1">
    <location>
        <begin position="176"/>
        <end position="194"/>
    </location>
</feature>